<comment type="caution">
    <text evidence="5">The sequence shown here is derived from an EMBL/GenBank/DDBJ whole genome shotgun (WGS) entry which is preliminary data.</text>
</comment>
<feature type="domain" description="HTH marR-type" evidence="4">
    <location>
        <begin position="9"/>
        <end position="145"/>
    </location>
</feature>
<protein>
    <submittedName>
        <fullName evidence="5">HTH-type transcriptional regulator Hpr</fullName>
    </submittedName>
</protein>
<dbReference type="EMBL" id="LOEE01000009">
    <property type="protein sequence ID" value="KXG77879.1"/>
    <property type="molecule type" value="Genomic_DNA"/>
</dbReference>
<name>A0A140LBF4_9FIRM</name>
<dbReference type="SMART" id="SM00347">
    <property type="entry name" value="HTH_MARR"/>
    <property type="match status" value="1"/>
</dbReference>
<dbReference type="GO" id="GO:0003700">
    <property type="term" value="F:DNA-binding transcription factor activity"/>
    <property type="evidence" value="ECO:0007669"/>
    <property type="project" value="InterPro"/>
</dbReference>
<keyword evidence="1" id="KW-0805">Transcription regulation</keyword>
<dbReference type="SUPFAM" id="SSF46785">
    <property type="entry name" value="Winged helix' DNA-binding domain"/>
    <property type="match status" value="1"/>
</dbReference>
<dbReference type="RefSeq" id="WP_157064871.1">
    <property type="nucleotide sequence ID" value="NZ_LOEE01000009.1"/>
</dbReference>
<keyword evidence="2" id="KW-0238">DNA-binding</keyword>
<dbReference type="OrthoDB" id="163346at2"/>
<dbReference type="Pfam" id="PF01047">
    <property type="entry name" value="MarR"/>
    <property type="match status" value="1"/>
</dbReference>
<evidence type="ECO:0000256" key="1">
    <source>
        <dbReference type="ARBA" id="ARBA00023015"/>
    </source>
</evidence>
<keyword evidence="3" id="KW-0804">Transcription</keyword>
<organism evidence="5 6">
    <name type="scientific">Thermotalea metallivorans</name>
    <dbReference type="NCBI Taxonomy" id="520762"/>
    <lineage>
        <taxon>Bacteria</taxon>
        <taxon>Bacillati</taxon>
        <taxon>Bacillota</taxon>
        <taxon>Clostridia</taxon>
        <taxon>Peptostreptococcales</taxon>
        <taxon>Thermotaleaceae</taxon>
        <taxon>Thermotalea</taxon>
    </lineage>
</organism>
<dbReference type="PANTHER" id="PTHR42756:SF1">
    <property type="entry name" value="TRANSCRIPTIONAL REPRESSOR OF EMRAB OPERON"/>
    <property type="match status" value="1"/>
</dbReference>
<dbReference type="STRING" id="520762.AN619_03330"/>
<evidence type="ECO:0000256" key="3">
    <source>
        <dbReference type="ARBA" id="ARBA00023163"/>
    </source>
</evidence>
<sequence length="167" mass="19571">MVKKNTIKIHRMLNVMKGLYKSVEKEWEEHAQKYGVTSAQLHVLWILHMEDGIKLSDLAARGLWNLSTTQDIVNRMAQRGLVKKEKDMQDGRVTRVYLTEAGRNLREETQRDCDEGYSYKILTAIDNLEEEDKKKLHELVAKVAEQVLDKEYIDYVIHSSNRLIRDK</sequence>
<evidence type="ECO:0000259" key="4">
    <source>
        <dbReference type="PROSITE" id="PS50995"/>
    </source>
</evidence>
<dbReference type="Proteomes" id="UP000070456">
    <property type="component" value="Unassembled WGS sequence"/>
</dbReference>
<dbReference type="InterPro" id="IPR036390">
    <property type="entry name" value="WH_DNA-bd_sf"/>
</dbReference>
<dbReference type="InterPro" id="IPR036388">
    <property type="entry name" value="WH-like_DNA-bd_sf"/>
</dbReference>
<dbReference type="PANTHER" id="PTHR42756">
    <property type="entry name" value="TRANSCRIPTIONAL REGULATOR, MARR"/>
    <property type="match status" value="1"/>
</dbReference>
<evidence type="ECO:0000313" key="6">
    <source>
        <dbReference type="Proteomes" id="UP000070456"/>
    </source>
</evidence>
<evidence type="ECO:0000256" key="2">
    <source>
        <dbReference type="ARBA" id="ARBA00023125"/>
    </source>
</evidence>
<dbReference type="Gene3D" id="1.10.10.10">
    <property type="entry name" value="Winged helix-like DNA-binding domain superfamily/Winged helix DNA-binding domain"/>
    <property type="match status" value="1"/>
</dbReference>
<proteinExistence type="predicted"/>
<dbReference type="PROSITE" id="PS50995">
    <property type="entry name" value="HTH_MARR_2"/>
    <property type="match status" value="1"/>
</dbReference>
<dbReference type="GO" id="GO:0003677">
    <property type="term" value="F:DNA binding"/>
    <property type="evidence" value="ECO:0007669"/>
    <property type="project" value="UniProtKB-KW"/>
</dbReference>
<reference evidence="5 6" key="1">
    <citation type="submission" date="2015-12" db="EMBL/GenBank/DDBJ databases">
        <title>Draft genome sequence of the thermoanaerobe Thermotalea metallivorans, an isolate from the runoff channel of the Great Artesian Basin, Australia.</title>
        <authorList>
            <person name="Patel B.K."/>
        </authorList>
    </citation>
    <scope>NUCLEOTIDE SEQUENCE [LARGE SCALE GENOMIC DNA]</scope>
    <source>
        <strain evidence="5 6">B2-1</strain>
    </source>
</reference>
<evidence type="ECO:0000313" key="5">
    <source>
        <dbReference type="EMBL" id="KXG77879.1"/>
    </source>
</evidence>
<gene>
    <name evidence="5" type="primary">hpr</name>
    <name evidence="5" type="ORF">AN619_03330</name>
</gene>
<accession>A0A140LBF4</accession>
<keyword evidence="6" id="KW-1185">Reference proteome</keyword>
<dbReference type="InterPro" id="IPR000835">
    <property type="entry name" value="HTH_MarR-typ"/>
</dbReference>
<dbReference type="AlphaFoldDB" id="A0A140LBF4"/>